<keyword evidence="3" id="KW-1185">Reference proteome</keyword>
<evidence type="ECO:0000313" key="2">
    <source>
        <dbReference type="EMBL" id="BAU85985.1"/>
    </source>
</evidence>
<feature type="region of interest" description="Disordered" evidence="1">
    <location>
        <begin position="70"/>
        <end position="104"/>
    </location>
</feature>
<name>A0A160P4Y6_STRLU</name>
<dbReference type="KEGG" id="slau:SLA_5103"/>
<proteinExistence type="predicted"/>
<sequence>MEPATAMAATAARREVRVLATAVLRVERAVMVGFLRRVRELPGVAYESSSAATSCDYGILPFGLPETDGHGCQNRITGGSGPSVPSPPKAKPSSEGRGSHRKFSCLSRYSDEKNTVIRVGKAPIRTSGDVSNSIRVWLRSV</sequence>
<protein>
    <submittedName>
        <fullName evidence="2">Uncharacterized protein</fullName>
    </submittedName>
</protein>
<organism evidence="2 3">
    <name type="scientific">Streptomyces laurentii</name>
    <dbReference type="NCBI Taxonomy" id="39478"/>
    <lineage>
        <taxon>Bacteria</taxon>
        <taxon>Bacillati</taxon>
        <taxon>Actinomycetota</taxon>
        <taxon>Actinomycetes</taxon>
        <taxon>Kitasatosporales</taxon>
        <taxon>Streptomycetaceae</taxon>
        <taxon>Streptomyces</taxon>
    </lineage>
</organism>
<dbReference type="Proteomes" id="UP000217676">
    <property type="component" value="Chromosome"/>
</dbReference>
<accession>A0A160P4Y6</accession>
<gene>
    <name evidence="2" type="ORF">SLA_5103</name>
</gene>
<dbReference type="AlphaFoldDB" id="A0A160P4Y6"/>
<dbReference type="EMBL" id="AP017424">
    <property type="protein sequence ID" value="BAU85985.1"/>
    <property type="molecule type" value="Genomic_DNA"/>
</dbReference>
<evidence type="ECO:0000313" key="3">
    <source>
        <dbReference type="Proteomes" id="UP000217676"/>
    </source>
</evidence>
<reference evidence="2 3" key="1">
    <citation type="journal article" date="2016" name="Genome Announc.">
        <title>Complete Genome Sequence of Thiostrepton-Producing Streptomyces laurentii ATCC 31255.</title>
        <authorList>
            <person name="Doi K."/>
            <person name="Fujino Y."/>
            <person name="Nagayoshi Y."/>
            <person name="Ohshima T."/>
            <person name="Ogata S."/>
        </authorList>
    </citation>
    <scope>NUCLEOTIDE SEQUENCE [LARGE SCALE GENOMIC DNA]</scope>
    <source>
        <strain evidence="2 3">ATCC 31255</strain>
    </source>
</reference>
<evidence type="ECO:0000256" key="1">
    <source>
        <dbReference type="SAM" id="MobiDB-lite"/>
    </source>
</evidence>